<dbReference type="EMBL" id="JAKIKS010000003">
    <property type="protein sequence ID" value="MCL1123196.1"/>
    <property type="molecule type" value="Genomic_DNA"/>
</dbReference>
<name>A0ABT0L680_9GAMM</name>
<protein>
    <submittedName>
        <fullName evidence="1">Uncharacterized protein</fullName>
    </submittedName>
</protein>
<evidence type="ECO:0000313" key="2">
    <source>
        <dbReference type="Proteomes" id="UP001203423"/>
    </source>
</evidence>
<gene>
    <name evidence="1" type="ORF">L2764_01540</name>
</gene>
<dbReference type="RefSeq" id="WP_248938484.1">
    <property type="nucleotide sequence ID" value="NZ_JAKIKS010000003.1"/>
</dbReference>
<evidence type="ECO:0000313" key="1">
    <source>
        <dbReference type="EMBL" id="MCL1123196.1"/>
    </source>
</evidence>
<reference evidence="1 2" key="1">
    <citation type="submission" date="2022-01" db="EMBL/GenBank/DDBJ databases">
        <title>Whole genome-based taxonomy of the Shewanellaceae.</title>
        <authorList>
            <person name="Martin-Rodriguez A.J."/>
        </authorList>
    </citation>
    <scope>NUCLEOTIDE SEQUENCE [LARGE SCALE GENOMIC DNA]</scope>
    <source>
        <strain evidence="1 2">DSM 17177</strain>
    </source>
</reference>
<dbReference type="Proteomes" id="UP001203423">
    <property type="component" value="Unassembled WGS sequence"/>
</dbReference>
<sequence>MDHKEPTKTTKTSKNPGMSVEVETNIPWGLQSAKLPNNYKAVEEKWDAFGMHAKVEYVSIMPYRYPSRNDQTVHWKAKDDIKTQISSITKEIKRWEITSDVIWGNIPNNLHIPGSGYDNLPDNRRPDIVDNVKMVRSPIQLIDALMNKGAQRERARTLKSVVHVTAELPMEKVSQLRGNKQQDVYSKSTYEIALNDILGESTESLREAIKTDYNIPTTQTNRIGISQLARYFREQTITLHAVLTGHKTHSKNNLGMMVKGITDIGIARAVTKDSDGKSKMENVTNTLMQMIGKIETKIDTQYVGADGKAQVLKMIDVWKQGKWAPTEWHDHSLYVRDYTTRVNGDDTGSKMSTATVELRVPTLKGNGLTDKILKYYEKLQDLNRE</sequence>
<comment type="caution">
    <text evidence="1">The sequence shown here is derived from an EMBL/GenBank/DDBJ whole genome shotgun (WGS) entry which is preliminary data.</text>
</comment>
<organism evidence="1 2">
    <name type="scientific">Shewanella surugensis</name>
    <dbReference type="NCBI Taxonomy" id="212020"/>
    <lineage>
        <taxon>Bacteria</taxon>
        <taxon>Pseudomonadati</taxon>
        <taxon>Pseudomonadota</taxon>
        <taxon>Gammaproteobacteria</taxon>
        <taxon>Alteromonadales</taxon>
        <taxon>Shewanellaceae</taxon>
        <taxon>Shewanella</taxon>
    </lineage>
</organism>
<accession>A0ABT0L680</accession>
<proteinExistence type="predicted"/>
<keyword evidence="2" id="KW-1185">Reference proteome</keyword>